<evidence type="ECO:0000313" key="1">
    <source>
        <dbReference type="EMBL" id="KAH3806690.1"/>
    </source>
</evidence>
<protein>
    <submittedName>
        <fullName evidence="1">Uncharacterized protein</fullName>
    </submittedName>
</protein>
<evidence type="ECO:0000313" key="2">
    <source>
        <dbReference type="Proteomes" id="UP000828390"/>
    </source>
</evidence>
<name>A0A9D4JCF5_DREPO</name>
<dbReference type="EMBL" id="JAIWYP010000006">
    <property type="protein sequence ID" value="KAH3806690.1"/>
    <property type="molecule type" value="Genomic_DNA"/>
</dbReference>
<gene>
    <name evidence="1" type="ORF">DPMN_135014</name>
</gene>
<dbReference type="Proteomes" id="UP000828390">
    <property type="component" value="Unassembled WGS sequence"/>
</dbReference>
<reference evidence="1" key="1">
    <citation type="journal article" date="2019" name="bioRxiv">
        <title>The Genome of the Zebra Mussel, Dreissena polymorpha: A Resource for Invasive Species Research.</title>
        <authorList>
            <person name="McCartney M.A."/>
            <person name="Auch B."/>
            <person name="Kono T."/>
            <person name="Mallez S."/>
            <person name="Zhang Y."/>
            <person name="Obille A."/>
            <person name="Becker A."/>
            <person name="Abrahante J.E."/>
            <person name="Garbe J."/>
            <person name="Badalamenti J.P."/>
            <person name="Herman A."/>
            <person name="Mangelson H."/>
            <person name="Liachko I."/>
            <person name="Sullivan S."/>
            <person name="Sone E.D."/>
            <person name="Koren S."/>
            <person name="Silverstein K.A.T."/>
            <person name="Beckman K.B."/>
            <person name="Gohl D.M."/>
        </authorList>
    </citation>
    <scope>NUCLEOTIDE SEQUENCE</scope>
    <source>
        <strain evidence="1">Duluth1</strain>
        <tissue evidence="1">Whole animal</tissue>
    </source>
</reference>
<accession>A0A9D4JCF5</accession>
<organism evidence="1 2">
    <name type="scientific">Dreissena polymorpha</name>
    <name type="common">Zebra mussel</name>
    <name type="synonym">Mytilus polymorpha</name>
    <dbReference type="NCBI Taxonomy" id="45954"/>
    <lineage>
        <taxon>Eukaryota</taxon>
        <taxon>Metazoa</taxon>
        <taxon>Spiralia</taxon>
        <taxon>Lophotrochozoa</taxon>
        <taxon>Mollusca</taxon>
        <taxon>Bivalvia</taxon>
        <taxon>Autobranchia</taxon>
        <taxon>Heteroconchia</taxon>
        <taxon>Euheterodonta</taxon>
        <taxon>Imparidentia</taxon>
        <taxon>Neoheterodontei</taxon>
        <taxon>Myida</taxon>
        <taxon>Dreissenoidea</taxon>
        <taxon>Dreissenidae</taxon>
        <taxon>Dreissena</taxon>
    </lineage>
</organism>
<comment type="caution">
    <text evidence="1">The sequence shown here is derived from an EMBL/GenBank/DDBJ whole genome shotgun (WGS) entry which is preliminary data.</text>
</comment>
<reference evidence="1" key="2">
    <citation type="submission" date="2020-11" db="EMBL/GenBank/DDBJ databases">
        <authorList>
            <person name="McCartney M.A."/>
            <person name="Auch B."/>
            <person name="Kono T."/>
            <person name="Mallez S."/>
            <person name="Becker A."/>
            <person name="Gohl D.M."/>
            <person name="Silverstein K.A.T."/>
            <person name="Koren S."/>
            <person name="Bechman K.B."/>
            <person name="Herman A."/>
            <person name="Abrahante J.E."/>
            <person name="Garbe J."/>
        </authorList>
    </citation>
    <scope>NUCLEOTIDE SEQUENCE</scope>
    <source>
        <strain evidence="1">Duluth1</strain>
        <tissue evidence="1">Whole animal</tissue>
    </source>
</reference>
<dbReference type="AlphaFoldDB" id="A0A9D4JCF5"/>
<proteinExistence type="predicted"/>
<keyword evidence="2" id="KW-1185">Reference proteome</keyword>
<sequence length="51" mass="5664">MELSLLETGVKLMKLLTTSFLSTKATPWRFIESSPFNHILCPSSVDVPPLS</sequence>